<keyword evidence="2" id="KW-0675">Receptor</keyword>
<evidence type="ECO:0000256" key="1">
    <source>
        <dbReference type="SAM" id="MobiDB-lite"/>
    </source>
</evidence>
<gene>
    <name evidence="2" type="ORF">MESMT1_0656</name>
</gene>
<dbReference type="AlphaFoldDB" id="A0A3G9CRB8"/>
<organism evidence="2 3">
    <name type="scientific">Methanosarcina thermophila</name>
    <dbReference type="NCBI Taxonomy" id="2210"/>
    <lineage>
        <taxon>Archaea</taxon>
        <taxon>Methanobacteriati</taxon>
        <taxon>Methanobacteriota</taxon>
        <taxon>Stenosarchaea group</taxon>
        <taxon>Methanomicrobia</taxon>
        <taxon>Methanosarcinales</taxon>
        <taxon>Methanosarcinaceae</taxon>
        <taxon>Methanosarcina</taxon>
    </lineage>
</organism>
<dbReference type="RefSeq" id="WP_156149742.1">
    <property type="nucleotide sequence ID" value="NZ_FPAO01000005.1"/>
</dbReference>
<feature type="compositionally biased region" description="Basic residues" evidence="1">
    <location>
        <begin position="10"/>
        <end position="22"/>
    </location>
</feature>
<evidence type="ECO:0000313" key="2">
    <source>
        <dbReference type="EMBL" id="BAW28586.1"/>
    </source>
</evidence>
<dbReference type="Proteomes" id="UP000265557">
    <property type="component" value="Chromosome"/>
</dbReference>
<dbReference type="EMBL" id="AP017646">
    <property type="protein sequence ID" value="BAW28586.1"/>
    <property type="molecule type" value="Genomic_DNA"/>
</dbReference>
<evidence type="ECO:0000313" key="3">
    <source>
        <dbReference type="Proteomes" id="UP000265557"/>
    </source>
</evidence>
<sequence>MKGNKEKLKNKGKIRKSGRKKEKLRENKERMNENKKGPLCFHWKVYITPGPHDFH</sequence>
<feature type="compositionally biased region" description="Basic and acidic residues" evidence="1">
    <location>
        <begin position="23"/>
        <end position="33"/>
    </location>
</feature>
<accession>A0A3G9CRB8</accession>
<dbReference type="GeneID" id="58788073"/>
<protein>
    <submittedName>
        <fullName evidence="2">Putative G-protein coupled receptor 158</fullName>
    </submittedName>
</protein>
<proteinExistence type="predicted"/>
<reference evidence="2 3" key="1">
    <citation type="submission" date="2016-09" db="EMBL/GenBank/DDBJ databases">
        <title>Complete Genome Sequence of Methanosarcina thermophila MT-1.</title>
        <authorList>
            <person name="Kouzuma A."/>
        </authorList>
    </citation>
    <scope>NUCLEOTIDE SEQUENCE [LARGE SCALE GENOMIC DNA]</scope>
    <source>
        <strain evidence="2 3">MT-1</strain>
    </source>
</reference>
<name>A0A3G9CRB8_METTE</name>
<feature type="region of interest" description="Disordered" evidence="1">
    <location>
        <begin position="1"/>
        <end position="33"/>
    </location>
</feature>